<dbReference type="InterPro" id="IPR036418">
    <property type="entry name" value="Cyt_c_oxidase_su6a_sf"/>
</dbReference>
<feature type="compositionally biased region" description="Basic and acidic residues" evidence="11">
    <location>
        <begin position="134"/>
        <end position="150"/>
    </location>
</feature>
<evidence type="ECO:0000256" key="4">
    <source>
        <dbReference type="ARBA" id="ARBA00022692"/>
    </source>
</evidence>
<protein>
    <submittedName>
        <fullName evidence="13 14">Cytochrome c oxidase polypeptide VIa</fullName>
    </submittedName>
</protein>
<keyword evidence="9" id="KW-0472">Membrane</keyword>
<proteinExistence type="inferred from homology"/>
<dbReference type="GO" id="GO:0005743">
    <property type="term" value="C:mitochondrial inner membrane"/>
    <property type="evidence" value="ECO:0007669"/>
    <property type="project" value="UniProtKB-SubCell"/>
</dbReference>
<evidence type="ECO:0000313" key="14">
    <source>
        <dbReference type="WBParaSite" id="PSAMB.scaffold659size44332.g7786.t1"/>
    </source>
</evidence>
<dbReference type="GO" id="GO:0030234">
    <property type="term" value="F:enzyme regulator activity"/>
    <property type="evidence" value="ECO:0007669"/>
    <property type="project" value="TreeGrafter"/>
</dbReference>
<keyword evidence="6" id="KW-0809">Transit peptide</keyword>
<dbReference type="FunFam" id="4.10.95.10:FF:000001">
    <property type="entry name" value="Cytochrome c oxidase subunit 6A, mitochondrial"/>
    <property type="match status" value="1"/>
</dbReference>
<dbReference type="WBParaSite" id="PSAMB.scaffold13size135047.g310.t1">
    <property type="protein sequence ID" value="PSAMB.scaffold13size135047.g310.t1"/>
    <property type="gene ID" value="PSAMB.scaffold13size135047.g310"/>
</dbReference>
<keyword evidence="12" id="KW-1185">Reference proteome</keyword>
<accession>A0A914V0J2</accession>
<dbReference type="SUPFAM" id="SSF81411">
    <property type="entry name" value="Mitochondrial cytochrome c oxidase subunit VIa"/>
    <property type="match status" value="1"/>
</dbReference>
<evidence type="ECO:0000256" key="8">
    <source>
        <dbReference type="ARBA" id="ARBA00023128"/>
    </source>
</evidence>
<keyword evidence="8" id="KW-0496">Mitochondrion</keyword>
<keyword evidence="4" id="KW-0812">Transmembrane</keyword>
<dbReference type="GO" id="GO:0006123">
    <property type="term" value="P:mitochondrial electron transport, cytochrome c to oxygen"/>
    <property type="evidence" value="ECO:0007669"/>
    <property type="project" value="TreeGrafter"/>
</dbReference>
<evidence type="ECO:0000313" key="13">
    <source>
        <dbReference type="WBParaSite" id="PSAMB.scaffold13size135047.g310.t1"/>
    </source>
</evidence>
<name>A0A914V0J2_9BILA</name>
<dbReference type="Gene3D" id="4.10.95.10">
    <property type="entry name" value="Cytochrome c oxidase, subunit VIa"/>
    <property type="match status" value="1"/>
</dbReference>
<comment type="similarity">
    <text evidence="3 10">Belongs to the cytochrome c oxidase subunit 6A family.</text>
</comment>
<organism evidence="12 13">
    <name type="scientific">Plectus sambesii</name>
    <dbReference type="NCBI Taxonomy" id="2011161"/>
    <lineage>
        <taxon>Eukaryota</taxon>
        <taxon>Metazoa</taxon>
        <taxon>Ecdysozoa</taxon>
        <taxon>Nematoda</taxon>
        <taxon>Chromadorea</taxon>
        <taxon>Plectida</taxon>
        <taxon>Plectina</taxon>
        <taxon>Plectoidea</taxon>
        <taxon>Plectidae</taxon>
        <taxon>Plectus</taxon>
    </lineage>
</organism>
<reference evidence="13 14" key="1">
    <citation type="submission" date="2022-11" db="UniProtKB">
        <authorList>
            <consortium name="WormBaseParasite"/>
        </authorList>
    </citation>
    <scope>IDENTIFICATION</scope>
</reference>
<sequence>MLSSRAAILRTVQQRVTRQSVRNSSKEKESFWGSNNFENFGENLRANQEHAGGAASFWKKLTFFGAVPLIAVTMINAYLGHEKEHHTPRQEFVDYAHLRIRNKPYPWGDGNHSLFHHPSYNALPGTGYEAPDPALEHGHGDHHGHDDKHH</sequence>
<evidence type="ECO:0000256" key="9">
    <source>
        <dbReference type="ARBA" id="ARBA00023136"/>
    </source>
</evidence>
<comment type="pathway">
    <text evidence="2">Energy metabolism; oxidative phosphorylation.</text>
</comment>
<feature type="region of interest" description="Disordered" evidence="11">
    <location>
        <begin position="125"/>
        <end position="150"/>
    </location>
</feature>
<dbReference type="PANTHER" id="PTHR11504:SF0">
    <property type="entry name" value="CYTOCHROME C OXIDASE SUBUNIT"/>
    <property type="match status" value="1"/>
</dbReference>
<keyword evidence="7" id="KW-1133">Transmembrane helix</keyword>
<evidence type="ECO:0000313" key="12">
    <source>
        <dbReference type="Proteomes" id="UP000887566"/>
    </source>
</evidence>
<dbReference type="CDD" id="cd00925">
    <property type="entry name" value="Cyt_c_Oxidase_VIa"/>
    <property type="match status" value="1"/>
</dbReference>
<comment type="subcellular location">
    <subcellularLocation>
        <location evidence="1">Mitochondrion inner membrane</location>
        <topology evidence="1">Single-pass membrane protein</topology>
    </subcellularLocation>
</comment>
<dbReference type="InterPro" id="IPR001349">
    <property type="entry name" value="Cyt_c_oxidase_su6a"/>
</dbReference>
<evidence type="ECO:0000256" key="2">
    <source>
        <dbReference type="ARBA" id="ARBA00004673"/>
    </source>
</evidence>
<dbReference type="AlphaFoldDB" id="A0A914V0J2"/>
<evidence type="ECO:0000256" key="3">
    <source>
        <dbReference type="ARBA" id="ARBA00005553"/>
    </source>
</evidence>
<dbReference type="Pfam" id="PF02046">
    <property type="entry name" value="COX6A"/>
    <property type="match status" value="1"/>
</dbReference>
<dbReference type="WBParaSite" id="PSAMB.scaffold659size44332.g7786.t1">
    <property type="protein sequence ID" value="PSAMB.scaffold659size44332.g7786.t1"/>
    <property type="gene ID" value="PSAMB.scaffold659size44332.g7786"/>
</dbReference>
<evidence type="ECO:0000256" key="10">
    <source>
        <dbReference type="RuleBase" id="RU004396"/>
    </source>
</evidence>
<keyword evidence="5" id="KW-0999">Mitochondrion inner membrane</keyword>
<evidence type="ECO:0000256" key="7">
    <source>
        <dbReference type="ARBA" id="ARBA00022989"/>
    </source>
</evidence>
<evidence type="ECO:0000256" key="5">
    <source>
        <dbReference type="ARBA" id="ARBA00022792"/>
    </source>
</evidence>
<evidence type="ECO:0000256" key="11">
    <source>
        <dbReference type="SAM" id="MobiDB-lite"/>
    </source>
</evidence>
<evidence type="ECO:0000256" key="1">
    <source>
        <dbReference type="ARBA" id="ARBA00004434"/>
    </source>
</evidence>
<dbReference type="Proteomes" id="UP000887566">
    <property type="component" value="Unplaced"/>
</dbReference>
<dbReference type="PANTHER" id="PTHR11504">
    <property type="entry name" value="CYTOCHROME C OXIDASE POLYPEPTIDE VIA"/>
    <property type="match status" value="1"/>
</dbReference>
<evidence type="ECO:0000256" key="6">
    <source>
        <dbReference type="ARBA" id="ARBA00022946"/>
    </source>
</evidence>